<feature type="region of interest" description="Disordered" evidence="1">
    <location>
        <begin position="115"/>
        <end position="135"/>
    </location>
</feature>
<organism evidence="2 3">
    <name type="scientific">Aldrovandia affinis</name>
    <dbReference type="NCBI Taxonomy" id="143900"/>
    <lineage>
        <taxon>Eukaryota</taxon>
        <taxon>Metazoa</taxon>
        <taxon>Chordata</taxon>
        <taxon>Craniata</taxon>
        <taxon>Vertebrata</taxon>
        <taxon>Euteleostomi</taxon>
        <taxon>Actinopterygii</taxon>
        <taxon>Neopterygii</taxon>
        <taxon>Teleostei</taxon>
        <taxon>Notacanthiformes</taxon>
        <taxon>Halosauridae</taxon>
        <taxon>Aldrovandia</taxon>
    </lineage>
</organism>
<dbReference type="AlphaFoldDB" id="A0AAD7WMB7"/>
<keyword evidence="3" id="KW-1185">Reference proteome</keyword>
<name>A0AAD7WMB7_9TELE</name>
<dbReference type="Proteomes" id="UP001221898">
    <property type="component" value="Unassembled WGS sequence"/>
</dbReference>
<evidence type="ECO:0000313" key="2">
    <source>
        <dbReference type="EMBL" id="KAJ8401970.1"/>
    </source>
</evidence>
<sequence length="163" mass="18251">MPLLPRGTSPHSRPDQGWEDAVSAADRQFEDLLVSRRSWRRGAAAKDRDPLLGFGKRSVAQSCAACDPLGLLLLLLLSSCSSSSQTLQRERPREQDFHGSLSVFRPPLARLGQTRPVAPEVTLRGRRPDPGKQELPFFPYRRARRGIESLHSVSREQSVSHLF</sequence>
<reference evidence="2" key="1">
    <citation type="journal article" date="2023" name="Science">
        <title>Genome structures resolve the early diversification of teleost fishes.</title>
        <authorList>
            <person name="Parey E."/>
            <person name="Louis A."/>
            <person name="Montfort J."/>
            <person name="Bouchez O."/>
            <person name="Roques C."/>
            <person name="Iampietro C."/>
            <person name="Lluch J."/>
            <person name="Castinel A."/>
            <person name="Donnadieu C."/>
            <person name="Desvignes T."/>
            <person name="Floi Bucao C."/>
            <person name="Jouanno E."/>
            <person name="Wen M."/>
            <person name="Mejri S."/>
            <person name="Dirks R."/>
            <person name="Jansen H."/>
            <person name="Henkel C."/>
            <person name="Chen W.J."/>
            <person name="Zahm M."/>
            <person name="Cabau C."/>
            <person name="Klopp C."/>
            <person name="Thompson A.W."/>
            <person name="Robinson-Rechavi M."/>
            <person name="Braasch I."/>
            <person name="Lecointre G."/>
            <person name="Bobe J."/>
            <person name="Postlethwait J.H."/>
            <person name="Berthelot C."/>
            <person name="Roest Crollius H."/>
            <person name="Guiguen Y."/>
        </authorList>
    </citation>
    <scope>NUCLEOTIDE SEQUENCE</scope>
    <source>
        <strain evidence="2">NC1722</strain>
    </source>
</reference>
<comment type="caution">
    <text evidence="2">The sequence shown here is derived from an EMBL/GenBank/DDBJ whole genome shotgun (WGS) entry which is preliminary data.</text>
</comment>
<gene>
    <name evidence="2" type="ORF">AAFF_G00375510</name>
</gene>
<feature type="region of interest" description="Disordered" evidence="1">
    <location>
        <begin position="1"/>
        <end position="21"/>
    </location>
</feature>
<evidence type="ECO:0000256" key="1">
    <source>
        <dbReference type="SAM" id="MobiDB-lite"/>
    </source>
</evidence>
<proteinExistence type="predicted"/>
<dbReference type="EMBL" id="JAINUG010000067">
    <property type="protein sequence ID" value="KAJ8401970.1"/>
    <property type="molecule type" value="Genomic_DNA"/>
</dbReference>
<evidence type="ECO:0000313" key="3">
    <source>
        <dbReference type="Proteomes" id="UP001221898"/>
    </source>
</evidence>
<protein>
    <submittedName>
        <fullName evidence="2">Uncharacterized protein</fullName>
    </submittedName>
</protein>
<accession>A0AAD7WMB7</accession>